<dbReference type="AlphaFoldDB" id="A0A6M1SRI6"/>
<dbReference type="RefSeq" id="WP_164535394.1">
    <property type="nucleotide sequence ID" value="NZ_JAALFG010000004.1"/>
</dbReference>
<evidence type="ECO:0000313" key="1">
    <source>
        <dbReference type="EMBL" id="NGP19156.1"/>
    </source>
</evidence>
<comment type="caution">
    <text evidence="1">The sequence shown here is derived from an EMBL/GenBank/DDBJ whole genome shotgun (WGS) entry which is preliminary data.</text>
</comment>
<reference evidence="1 2" key="2">
    <citation type="submission" date="2020-03" db="EMBL/GenBank/DDBJ databases">
        <title>Devosia chinhatensis sp. nov., isolated from a hexachlorocyclohexane (HCH) dump site in India.</title>
        <authorList>
            <person name="Kumar M."/>
            <person name="Lal R."/>
        </authorList>
    </citation>
    <scope>NUCLEOTIDE SEQUENCE [LARGE SCALE GENOMIC DNA]</scope>
    <source>
        <strain evidence="1 2">H239</strain>
    </source>
</reference>
<accession>A0A6M1SRI6</accession>
<keyword evidence="2" id="KW-1185">Reference proteome</keyword>
<gene>
    <name evidence="1" type="ORF">G5575_17285</name>
</gene>
<proteinExistence type="predicted"/>
<name>A0A6M1SRI6_9HYPH</name>
<organism evidence="1 2">
    <name type="scientific">Devosia aurantiaca</name>
    <dbReference type="NCBI Taxonomy" id="2714858"/>
    <lineage>
        <taxon>Bacteria</taxon>
        <taxon>Pseudomonadati</taxon>
        <taxon>Pseudomonadota</taxon>
        <taxon>Alphaproteobacteria</taxon>
        <taxon>Hyphomicrobiales</taxon>
        <taxon>Devosiaceae</taxon>
        <taxon>Devosia</taxon>
    </lineage>
</organism>
<evidence type="ECO:0000313" key="2">
    <source>
        <dbReference type="Proteomes" id="UP000474802"/>
    </source>
</evidence>
<protein>
    <submittedName>
        <fullName evidence="1">Uncharacterized protein</fullName>
    </submittedName>
</protein>
<reference evidence="1 2" key="1">
    <citation type="submission" date="2020-02" db="EMBL/GenBank/DDBJ databases">
        <authorList>
            <person name="Khan S.A."/>
            <person name="Jeon C.O."/>
            <person name="Chun B.H."/>
        </authorList>
    </citation>
    <scope>NUCLEOTIDE SEQUENCE [LARGE SCALE GENOMIC DNA]</scope>
    <source>
        <strain evidence="1 2">H239</strain>
    </source>
</reference>
<sequence length="73" mass="8272">MRRLTDQERQLLRDIIEQDGSICPGRDIVNRITKQGHKSLRQMAGVGFLTIEDTDDGPRYHISAQGRAEVDHG</sequence>
<dbReference type="Proteomes" id="UP000474802">
    <property type="component" value="Unassembled WGS sequence"/>
</dbReference>
<dbReference type="EMBL" id="JAALFG010000004">
    <property type="protein sequence ID" value="NGP19156.1"/>
    <property type="molecule type" value="Genomic_DNA"/>
</dbReference>